<reference evidence="1" key="1">
    <citation type="submission" date="2014-11" db="EMBL/GenBank/DDBJ databases">
        <authorList>
            <person name="Amaro Gonzalez C."/>
        </authorList>
    </citation>
    <scope>NUCLEOTIDE SEQUENCE</scope>
</reference>
<organism evidence="1">
    <name type="scientific">Anguilla anguilla</name>
    <name type="common">European freshwater eel</name>
    <name type="synonym">Muraena anguilla</name>
    <dbReference type="NCBI Taxonomy" id="7936"/>
    <lineage>
        <taxon>Eukaryota</taxon>
        <taxon>Metazoa</taxon>
        <taxon>Chordata</taxon>
        <taxon>Craniata</taxon>
        <taxon>Vertebrata</taxon>
        <taxon>Euteleostomi</taxon>
        <taxon>Actinopterygii</taxon>
        <taxon>Neopterygii</taxon>
        <taxon>Teleostei</taxon>
        <taxon>Anguilliformes</taxon>
        <taxon>Anguillidae</taxon>
        <taxon>Anguilla</taxon>
    </lineage>
</organism>
<name>A0A0E9QSQ1_ANGAN</name>
<dbReference type="EMBL" id="GBXM01089302">
    <property type="protein sequence ID" value="JAH19275.1"/>
    <property type="molecule type" value="Transcribed_RNA"/>
</dbReference>
<protein>
    <submittedName>
        <fullName evidence="1">Uncharacterized protein</fullName>
    </submittedName>
</protein>
<reference evidence="1" key="2">
    <citation type="journal article" date="2015" name="Fish Shellfish Immunol.">
        <title>Early steps in the European eel (Anguilla anguilla)-Vibrio vulnificus interaction in the gills: Role of the RtxA13 toxin.</title>
        <authorList>
            <person name="Callol A."/>
            <person name="Pajuelo D."/>
            <person name="Ebbesson L."/>
            <person name="Teles M."/>
            <person name="MacKenzie S."/>
            <person name="Amaro C."/>
        </authorList>
    </citation>
    <scope>NUCLEOTIDE SEQUENCE</scope>
</reference>
<sequence>MRASFSSRDADNHTAYLRIKTNASSEDEFIILPVRWRSPKVSAVLRLSVTHKAEADFIL</sequence>
<accession>A0A0E9QSQ1</accession>
<evidence type="ECO:0000313" key="1">
    <source>
        <dbReference type="EMBL" id="JAH19275.1"/>
    </source>
</evidence>
<proteinExistence type="predicted"/>
<dbReference type="AlphaFoldDB" id="A0A0E9QSQ1"/>